<dbReference type="InterPro" id="IPR027417">
    <property type="entry name" value="P-loop_NTPase"/>
</dbReference>
<dbReference type="Gene3D" id="3.40.50.300">
    <property type="entry name" value="P-loop containing nucleotide triphosphate hydrolases"/>
    <property type="match status" value="1"/>
</dbReference>
<name>A0A0K8SML8_LYGHE</name>
<dbReference type="AlphaFoldDB" id="A0A0K8SML8"/>
<feature type="non-terminal residue" evidence="1">
    <location>
        <position position="313"/>
    </location>
</feature>
<accession>A0A0K8SML8</accession>
<sequence>MQLFKLSAPLEWHRENRLLFRREPQLEGMREAYQEEIRRQDPTNCRVADLPRTDFFEMDSLHKAEPEDPMYKEAKEQLLNFDRMKQNGADLLGALLRVDMQALIVHELLKFPTCRNNGYVLDGLPTSEEEAEIIFSKEGVSTNISAPPRTKSVSNTGPVLPQAQTNRTVDDYEYLPSHVFHIKKSEREAFRDLIKGNNASSFQKDFMAHFRRMQTHRLIMTKTRSALDFFEDKFNMNTYCFDSGSTPPDQIVKNIIEMIGEGIDLDPLYHPVSEPAVDATLAHDPSEIKKQLRIYSEDDGPIADAAERIEQLV</sequence>
<dbReference type="EMBL" id="GBRD01011460">
    <property type="protein sequence ID" value="JAG54364.1"/>
    <property type="molecule type" value="Transcribed_RNA"/>
</dbReference>
<organism evidence="1">
    <name type="scientific">Lygus hesperus</name>
    <name type="common">Western plant bug</name>
    <dbReference type="NCBI Taxonomy" id="30085"/>
    <lineage>
        <taxon>Eukaryota</taxon>
        <taxon>Metazoa</taxon>
        <taxon>Ecdysozoa</taxon>
        <taxon>Arthropoda</taxon>
        <taxon>Hexapoda</taxon>
        <taxon>Insecta</taxon>
        <taxon>Pterygota</taxon>
        <taxon>Neoptera</taxon>
        <taxon>Paraneoptera</taxon>
        <taxon>Hemiptera</taxon>
        <taxon>Heteroptera</taxon>
        <taxon>Panheteroptera</taxon>
        <taxon>Cimicomorpha</taxon>
        <taxon>Miridae</taxon>
        <taxon>Mirini</taxon>
        <taxon>Lygus</taxon>
    </lineage>
</organism>
<reference evidence="1" key="1">
    <citation type="submission" date="2014-09" db="EMBL/GenBank/DDBJ databases">
        <authorList>
            <person name="Magalhaes I.L.F."/>
            <person name="Oliveira U."/>
            <person name="Santos F.R."/>
            <person name="Vidigal T.H.D.A."/>
            <person name="Brescovit A.D."/>
            <person name="Santos A.J."/>
        </authorList>
    </citation>
    <scope>NUCLEOTIDE SEQUENCE</scope>
</reference>
<protein>
    <submittedName>
        <fullName evidence="1">Uncharacterized protein</fullName>
    </submittedName>
</protein>
<evidence type="ECO:0000313" key="1">
    <source>
        <dbReference type="EMBL" id="JAG54364.1"/>
    </source>
</evidence>
<proteinExistence type="predicted"/>